<protein>
    <recommendedName>
        <fullName evidence="3">Myb-like domain-containing protein</fullName>
    </recommendedName>
</protein>
<dbReference type="Gramene" id="Bo2g025040.1">
    <property type="protein sequence ID" value="Bo2g025040.1"/>
    <property type="gene ID" value="Bo2g025040"/>
</dbReference>
<dbReference type="AlphaFoldDB" id="A0A0D3AKS8"/>
<accession>A0A0D3AKS8</accession>
<dbReference type="HOGENOM" id="CLU_012390_0_4_1"/>
<evidence type="ECO:0008006" key="3">
    <source>
        <dbReference type="Google" id="ProtNLM"/>
    </source>
</evidence>
<evidence type="ECO:0000313" key="2">
    <source>
        <dbReference type="Proteomes" id="UP000032141"/>
    </source>
</evidence>
<organism evidence="1 2">
    <name type="scientific">Brassica oleracea var. oleracea</name>
    <dbReference type="NCBI Taxonomy" id="109376"/>
    <lineage>
        <taxon>Eukaryota</taxon>
        <taxon>Viridiplantae</taxon>
        <taxon>Streptophyta</taxon>
        <taxon>Embryophyta</taxon>
        <taxon>Tracheophyta</taxon>
        <taxon>Spermatophyta</taxon>
        <taxon>Magnoliopsida</taxon>
        <taxon>eudicotyledons</taxon>
        <taxon>Gunneridae</taxon>
        <taxon>Pentapetalae</taxon>
        <taxon>rosids</taxon>
        <taxon>malvids</taxon>
        <taxon>Brassicales</taxon>
        <taxon>Brassicaceae</taxon>
        <taxon>Brassiceae</taxon>
        <taxon>Brassica</taxon>
    </lineage>
</organism>
<reference evidence="1 2" key="1">
    <citation type="journal article" date="2014" name="Genome Biol.">
        <title>Transcriptome and methylome profiling reveals relics of genome dominance in the mesopolyploid Brassica oleracea.</title>
        <authorList>
            <person name="Parkin I.A."/>
            <person name="Koh C."/>
            <person name="Tang H."/>
            <person name="Robinson S.J."/>
            <person name="Kagale S."/>
            <person name="Clarke W.E."/>
            <person name="Town C.D."/>
            <person name="Nixon J."/>
            <person name="Krishnakumar V."/>
            <person name="Bidwell S.L."/>
            <person name="Denoeud F."/>
            <person name="Belcram H."/>
            <person name="Links M.G."/>
            <person name="Just J."/>
            <person name="Clarke C."/>
            <person name="Bender T."/>
            <person name="Huebert T."/>
            <person name="Mason A.S."/>
            <person name="Pires J.C."/>
            <person name="Barker G."/>
            <person name="Moore J."/>
            <person name="Walley P.G."/>
            <person name="Manoli S."/>
            <person name="Batley J."/>
            <person name="Edwards D."/>
            <person name="Nelson M.N."/>
            <person name="Wang X."/>
            <person name="Paterson A.H."/>
            <person name="King G."/>
            <person name="Bancroft I."/>
            <person name="Chalhoub B."/>
            <person name="Sharpe A.G."/>
        </authorList>
    </citation>
    <scope>NUCLEOTIDE SEQUENCE</scope>
    <source>
        <strain evidence="1 2">cv. TO1000</strain>
    </source>
</reference>
<name>A0A0D3AKS8_BRAOL</name>
<dbReference type="PANTHER" id="PTHR45023">
    <property type="match status" value="1"/>
</dbReference>
<keyword evidence="2" id="KW-1185">Reference proteome</keyword>
<reference evidence="1" key="2">
    <citation type="submission" date="2015-03" db="UniProtKB">
        <authorList>
            <consortium name="EnsemblPlants"/>
        </authorList>
    </citation>
    <scope>IDENTIFICATION</scope>
</reference>
<dbReference type="OMA" id="WARINDV"/>
<dbReference type="PANTHER" id="PTHR45023:SF4">
    <property type="entry name" value="GLYCINE-RICH PROTEIN-RELATED"/>
    <property type="match status" value="1"/>
</dbReference>
<sequence length="101" mass="11366">MANNNGYVNLLASQGSIDLGSSQPFFFTGQSSDESSVKERRKWSPKEDLILIGEWLNTSKDPIVSNEQKVGAFWKRIVEFYNSSPLLVGTIPRELGQCKQR</sequence>
<proteinExistence type="predicted"/>
<evidence type="ECO:0000313" key="1">
    <source>
        <dbReference type="EnsemblPlants" id="Bo2g025040.1"/>
    </source>
</evidence>
<dbReference type="EnsemblPlants" id="Bo2g025040.1">
    <property type="protein sequence ID" value="Bo2g025040.1"/>
    <property type="gene ID" value="Bo2g025040"/>
</dbReference>
<dbReference type="Proteomes" id="UP000032141">
    <property type="component" value="Chromosome C2"/>
</dbReference>